<feature type="region of interest" description="Disordered" evidence="1">
    <location>
        <begin position="98"/>
        <end position="127"/>
    </location>
</feature>
<dbReference type="EMBL" id="PYDT01000004">
    <property type="protein sequence ID" value="THU62671.1"/>
    <property type="molecule type" value="Genomic_DNA"/>
</dbReference>
<sequence length="127" mass="14128">MEKKMARTEMEVGTDGVAVITIINPPINCLSFDGTSSKLLQGFERLGRDGRRLRLGGCQMARPSPAYHLCHSSCLSLSLRSRWVRRSTGGSDFVVRRRDRTDQSCLRESWRPATASPRSSCADPTGR</sequence>
<proteinExistence type="predicted"/>
<dbReference type="Proteomes" id="UP000317650">
    <property type="component" value="Chromosome 1"/>
</dbReference>
<keyword evidence="3" id="KW-1185">Reference proteome</keyword>
<name>A0A4S8JKT1_MUSBA</name>
<reference evidence="2 3" key="1">
    <citation type="journal article" date="2019" name="Nat. Plants">
        <title>Genome sequencing of Musa balbisiana reveals subgenome evolution and function divergence in polyploid bananas.</title>
        <authorList>
            <person name="Yao X."/>
        </authorList>
    </citation>
    <scope>NUCLEOTIDE SEQUENCE [LARGE SCALE GENOMIC DNA]</scope>
    <source>
        <strain evidence="3">cv. DH-PKW</strain>
        <tissue evidence="2">Leaves</tissue>
    </source>
</reference>
<comment type="caution">
    <text evidence="2">The sequence shown here is derived from an EMBL/GenBank/DDBJ whole genome shotgun (WGS) entry which is preliminary data.</text>
</comment>
<evidence type="ECO:0000313" key="3">
    <source>
        <dbReference type="Proteomes" id="UP000317650"/>
    </source>
</evidence>
<evidence type="ECO:0000256" key="1">
    <source>
        <dbReference type="SAM" id="MobiDB-lite"/>
    </source>
</evidence>
<protein>
    <submittedName>
        <fullName evidence="2">Uncharacterized protein</fullName>
    </submittedName>
</protein>
<organism evidence="2 3">
    <name type="scientific">Musa balbisiana</name>
    <name type="common">Banana</name>
    <dbReference type="NCBI Taxonomy" id="52838"/>
    <lineage>
        <taxon>Eukaryota</taxon>
        <taxon>Viridiplantae</taxon>
        <taxon>Streptophyta</taxon>
        <taxon>Embryophyta</taxon>
        <taxon>Tracheophyta</taxon>
        <taxon>Spermatophyta</taxon>
        <taxon>Magnoliopsida</taxon>
        <taxon>Liliopsida</taxon>
        <taxon>Zingiberales</taxon>
        <taxon>Musaceae</taxon>
        <taxon>Musa</taxon>
    </lineage>
</organism>
<accession>A0A4S8JKT1</accession>
<dbReference type="AlphaFoldDB" id="A0A4S8JKT1"/>
<gene>
    <name evidence="2" type="ORF">C4D60_Mb01t07540</name>
</gene>
<evidence type="ECO:0000313" key="2">
    <source>
        <dbReference type="EMBL" id="THU62671.1"/>
    </source>
</evidence>